<dbReference type="EMBL" id="BSUO01000001">
    <property type="protein sequence ID" value="GMA40939.1"/>
    <property type="molecule type" value="Genomic_DNA"/>
</dbReference>
<dbReference type="PROSITE" id="PS50893">
    <property type="entry name" value="ABC_TRANSPORTER_2"/>
    <property type="match status" value="1"/>
</dbReference>
<keyword evidence="2" id="KW-0067">ATP-binding</keyword>
<dbReference type="InterPro" id="IPR050334">
    <property type="entry name" value="Molybdenum_import_ModC"/>
</dbReference>
<evidence type="ECO:0000256" key="1">
    <source>
        <dbReference type="ARBA" id="ARBA00022741"/>
    </source>
</evidence>
<keyword evidence="6" id="KW-1185">Reference proteome</keyword>
<proteinExistence type="predicted"/>
<dbReference type="PANTHER" id="PTHR43514:SF1">
    <property type="entry name" value="SULFATE_THIOSULFATE IMPORT ATP-BINDING PROTEIN CYSA"/>
    <property type="match status" value="1"/>
</dbReference>
<dbReference type="PROSITE" id="PS00211">
    <property type="entry name" value="ABC_TRANSPORTER_1"/>
    <property type="match status" value="1"/>
</dbReference>
<dbReference type="Gene3D" id="3.40.50.300">
    <property type="entry name" value="P-loop containing nucleotide triphosphate hydrolases"/>
    <property type="match status" value="1"/>
</dbReference>
<name>A0ABQ6ITY4_9MICO</name>
<dbReference type="InterPro" id="IPR003439">
    <property type="entry name" value="ABC_transporter-like_ATP-bd"/>
</dbReference>
<sequence>MSGLRFRAVVPERGYDAELAVEAGRTLALVGPNGAGKSTTVDLIAGLLRAAEGYLAVGDTVLVDSARGRFTPPHERRLAVLGQEPLLFPHLRVQANVEFGPRSQGRSREEARRRATHLLEEVDAARFSRRFPAQLSGGQAARVALARALASQPRAVLLDEPFAALDVHAAPQMRRVLGAELRRSSVPAVLVTHDLLDVLALADDLAVIENGRIVECAPTAEVLRAPSSAFAAGLAGVNHVRGRTEGETCCGPNRVSRSVASATKRWGPTRRPSPCGPPRPSRSTPSHPRAARETCGRGSSRTSPTVGE</sequence>
<protein>
    <recommendedName>
        <fullName evidence="4">ABC transporter domain-containing protein</fullName>
    </recommendedName>
</protein>
<organism evidence="5 6">
    <name type="scientific">Mobilicoccus caccae</name>
    <dbReference type="NCBI Taxonomy" id="1859295"/>
    <lineage>
        <taxon>Bacteria</taxon>
        <taxon>Bacillati</taxon>
        <taxon>Actinomycetota</taxon>
        <taxon>Actinomycetes</taxon>
        <taxon>Micrococcales</taxon>
        <taxon>Dermatophilaceae</taxon>
        <taxon>Mobilicoccus</taxon>
    </lineage>
</organism>
<dbReference type="InterPro" id="IPR003593">
    <property type="entry name" value="AAA+_ATPase"/>
</dbReference>
<dbReference type="InterPro" id="IPR027417">
    <property type="entry name" value="P-loop_NTPase"/>
</dbReference>
<dbReference type="Proteomes" id="UP001157126">
    <property type="component" value="Unassembled WGS sequence"/>
</dbReference>
<feature type="region of interest" description="Disordered" evidence="3">
    <location>
        <begin position="243"/>
        <end position="308"/>
    </location>
</feature>
<evidence type="ECO:0000256" key="2">
    <source>
        <dbReference type="ARBA" id="ARBA00022840"/>
    </source>
</evidence>
<accession>A0ABQ6ITY4</accession>
<feature type="domain" description="ABC transporter" evidence="4">
    <location>
        <begin position="4"/>
        <end position="235"/>
    </location>
</feature>
<dbReference type="Pfam" id="PF00005">
    <property type="entry name" value="ABC_tran"/>
    <property type="match status" value="1"/>
</dbReference>
<keyword evidence="1" id="KW-0547">Nucleotide-binding</keyword>
<comment type="caution">
    <text evidence="5">The sequence shown here is derived from an EMBL/GenBank/DDBJ whole genome shotgun (WGS) entry which is preliminary data.</text>
</comment>
<dbReference type="SUPFAM" id="SSF52540">
    <property type="entry name" value="P-loop containing nucleoside triphosphate hydrolases"/>
    <property type="match status" value="1"/>
</dbReference>
<evidence type="ECO:0000259" key="4">
    <source>
        <dbReference type="PROSITE" id="PS50893"/>
    </source>
</evidence>
<dbReference type="InterPro" id="IPR017871">
    <property type="entry name" value="ABC_transporter-like_CS"/>
</dbReference>
<evidence type="ECO:0000313" key="6">
    <source>
        <dbReference type="Proteomes" id="UP001157126"/>
    </source>
</evidence>
<feature type="compositionally biased region" description="Polar residues" evidence="3">
    <location>
        <begin position="297"/>
        <end position="308"/>
    </location>
</feature>
<evidence type="ECO:0000256" key="3">
    <source>
        <dbReference type="SAM" id="MobiDB-lite"/>
    </source>
</evidence>
<dbReference type="RefSeq" id="WP_284304556.1">
    <property type="nucleotide sequence ID" value="NZ_BSUO01000001.1"/>
</dbReference>
<evidence type="ECO:0000313" key="5">
    <source>
        <dbReference type="EMBL" id="GMA40939.1"/>
    </source>
</evidence>
<gene>
    <name evidence="5" type="ORF">GCM10025883_29840</name>
</gene>
<dbReference type="PANTHER" id="PTHR43514">
    <property type="entry name" value="ABC TRANSPORTER I FAMILY MEMBER 10"/>
    <property type="match status" value="1"/>
</dbReference>
<reference evidence="6" key="1">
    <citation type="journal article" date="2019" name="Int. J. Syst. Evol. Microbiol.">
        <title>The Global Catalogue of Microorganisms (GCM) 10K type strain sequencing project: providing services to taxonomists for standard genome sequencing and annotation.</title>
        <authorList>
            <consortium name="The Broad Institute Genomics Platform"/>
            <consortium name="The Broad Institute Genome Sequencing Center for Infectious Disease"/>
            <person name="Wu L."/>
            <person name="Ma J."/>
        </authorList>
    </citation>
    <scope>NUCLEOTIDE SEQUENCE [LARGE SCALE GENOMIC DNA]</scope>
    <source>
        <strain evidence="6">NBRC 113072</strain>
    </source>
</reference>
<dbReference type="SMART" id="SM00382">
    <property type="entry name" value="AAA"/>
    <property type="match status" value="1"/>
</dbReference>